<organism evidence="1 2">
    <name type="scientific">Neolewinella aquimaris</name>
    <dbReference type="NCBI Taxonomy" id="1835722"/>
    <lineage>
        <taxon>Bacteria</taxon>
        <taxon>Pseudomonadati</taxon>
        <taxon>Bacteroidota</taxon>
        <taxon>Saprospiria</taxon>
        <taxon>Saprospirales</taxon>
        <taxon>Lewinellaceae</taxon>
        <taxon>Neolewinella</taxon>
    </lineage>
</organism>
<reference evidence="1 2" key="1">
    <citation type="submission" date="2020-08" db="EMBL/GenBank/DDBJ databases">
        <title>Genomic Encyclopedia of Type Strains, Phase IV (KMG-IV): sequencing the most valuable type-strain genomes for metagenomic binning, comparative biology and taxonomic classification.</title>
        <authorList>
            <person name="Goeker M."/>
        </authorList>
    </citation>
    <scope>NUCLEOTIDE SEQUENCE [LARGE SCALE GENOMIC DNA]</scope>
    <source>
        <strain evidence="1 2">DSM 105137</strain>
    </source>
</reference>
<gene>
    <name evidence="1" type="ORF">GGR28_003027</name>
</gene>
<protein>
    <submittedName>
        <fullName evidence="1">Uncharacterized protein</fullName>
    </submittedName>
</protein>
<accession>A0A840E8X8</accession>
<dbReference type="AlphaFoldDB" id="A0A840E8X8"/>
<comment type="caution">
    <text evidence="1">The sequence shown here is derived from an EMBL/GenBank/DDBJ whole genome shotgun (WGS) entry which is preliminary data.</text>
</comment>
<dbReference type="Proteomes" id="UP000576209">
    <property type="component" value="Unassembled WGS sequence"/>
</dbReference>
<dbReference type="RefSeq" id="WP_183496633.1">
    <property type="nucleotide sequence ID" value="NZ_JACIFF010000008.1"/>
</dbReference>
<sequence>MSRDVVDMVITDLAVFRHFVQYRGVIEWLDGRGAKFHAVAAQKEALIGCFYKTLAIFPKLSPAQSCFSEQVAGTNTP</sequence>
<dbReference type="EMBL" id="JACIFF010000008">
    <property type="protein sequence ID" value="MBB4080393.1"/>
    <property type="molecule type" value="Genomic_DNA"/>
</dbReference>
<proteinExistence type="predicted"/>
<keyword evidence="2" id="KW-1185">Reference proteome</keyword>
<evidence type="ECO:0000313" key="1">
    <source>
        <dbReference type="EMBL" id="MBB4080393.1"/>
    </source>
</evidence>
<evidence type="ECO:0000313" key="2">
    <source>
        <dbReference type="Proteomes" id="UP000576209"/>
    </source>
</evidence>
<name>A0A840E8X8_9BACT</name>